<comment type="similarity">
    <text evidence="2 16">Belongs to the radical SAM superfamily. Biotin synthase family.</text>
</comment>
<comment type="function">
    <text evidence="14 16">Catalyzes the conversion of dethiobiotin (DTB) to biotin by the insertion of a sulfur atom into dethiobiotin via a radical-based mechanism.</text>
</comment>
<dbReference type="SFLD" id="SFLDG01278">
    <property type="entry name" value="biotin_synthase_like"/>
    <property type="match status" value="1"/>
</dbReference>
<evidence type="ECO:0000256" key="17">
    <source>
        <dbReference type="PIRSR" id="PIRSR001619-1"/>
    </source>
</evidence>
<protein>
    <recommendedName>
        <fullName evidence="15 16">Biotin synthase</fullName>
        <ecNumber evidence="4 16">2.8.1.6</ecNumber>
    </recommendedName>
</protein>
<comment type="caution">
    <text evidence="19">The sequence shown here is derived from an EMBL/GenBank/DDBJ whole genome shotgun (WGS) entry which is preliminary data.</text>
</comment>
<dbReference type="STRING" id="1069536.SINU_13175"/>
<dbReference type="UniPathway" id="UPA00078">
    <property type="reaction ID" value="UER00162"/>
</dbReference>
<dbReference type="SUPFAM" id="SSF102114">
    <property type="entry name" value="Radical SAM enzymes"/>
    <property type="match status" value="1"/>
</dbReference>
<dbReference type="CDD" id="cd01335">
    <property type="entry name" value="Radical_SAM"/>
    <property type="match status" value="1"/>
</dbReference>
<dbReference type="AlphaFoldDB" id="A0A0U1QL01"/>
<dbReference type="GO" id="GO:0005506">
    <property type="term" value="F:iron ion binding"/>
    <property type="evidence" value="ECO:0007669"/>
    <property type="project" value="UniProtKB-UniRule"/>
</dbReference>
<comment type="catalytic activity">
    <reaction evidence="13 16">
        <text>(4R,5S)-dethiobiotin + (sulfur carrier)-SH + 2 reduced [2Fe-2S]-[ferredoxin] + 2 S-adenosyl-L-methionine = (sulfur carrier)-H + biotin + 2 5'-deoxyadenosine + 2 L-methionine + 2 oxidized [2Fe-2S]-[ferredoxin]</text>
        <dbReference type="Rhea" id="RHEA:22060"/>
        <dbReference type="Rhea" id="RHEA-COMP:10000"/>
        <dbReference type="Rhea" id="RHEA-COMP:10001"/>
        <dbReference type="Rhea" id="RHEA-COMP:14737"/>
        <dbReference type="Rhea" id="RHEA-COMP:14739"/>
        <dbReference type="ChEBI" id="CHEBI:17319"/>
        <dbReference type="ChEBI" id="CHEBI:29917"/>
        <dbReference type="ChEBI" id="CHEBI:33737"/>
        <dbReference type="ChEBI" id="CHEBI:33738"/>
        <dbReference type="ChEBI" id="CHEBI:57586"/>
        <dbReference type="ChEBI" id="CHEBI:57844"/>
        <dbReference type="ChEBI" id="CHEBI:59789"/>
        <dbReference type="ChEBI" id="CHEBI:64428"/>
        <dbReference type="ChEBI" id="CHEBI:149473"/>
        <dbReference type="EC" id="2.8.1.6"/>
    </reaction>
</comment>
<dbReference type="PANTHER" id="PTHR22976">
    <property type="entry name" value="BIOTIN SYNTHASE"/>
    <property type="match status" value="1"/>
</dbReference>
<feature type="binding site" evidence="16 17">
    <location>
        <position position="64"/>
    </location>
    <ligand>
        <name>[4Fe-4S] cluster</name>
        <dbReference type="ChEBI" id="CHEBI:49883"/>
        <note>4Fe-4S-S-AdoMet</note>
    </ligand>
</feature>
<comment type="cofactor">
    <cofactor evidence="16 17">
        <name>[4Fe-4S] cluster</name>
        <dbReference type="ChEBI" id="CHEBI:49883"/>
    </cofactor>
    <text evidence="16 17">Binds 1 [4Fe-4S] cluster. The cluster is coordinated with 3 cysteines and an exchangeable S-adenosyl-L-methionine.</text>
</comment>
<dbReference type="GO" id="GO:0009102">
    <property type="term" value="P:biotin biosynthetic process"/>
    <property type="evidence" value="ECO:0007669"/>
    <property type="project" value="UniProtKB-UniRule"/>
</dbReference>
<dbReference type="Proteomes" id="UP000035553">
    <property type="component" value="Unassembled WGS sequence"/>
</dbReference>
<evidence type="ECO:0000256" key="12">
    <source>
        <dbReference type="ARBA" id="ARBA00023014"/>
    </source>
</evidence>
<evidence type="ECO:0000256" key="13">
    <source>
        <dbReference type="ARBA" id="ARBA00051157"/>
    </source>
</evidence>
<accession>A0A0U1QL01</accession>
<evidence type="ECO:0000256" key="8">
    <source>
        <dbReference type="ARBA" id="ARBA00022714"/>
    </source>
</evidence>
<dbReference type="GO" id="GO:0051539">
    <property type="term" value="F:4 iron, 4 sulfur cluster binding"/>
    <property type="evidence" value="ECO:0007669"/>
    <property type="project" value="UniProtKB-KW"/>
</dbReference>
<comment type="cofactor">
    <cofactor evidence="16">
        <name>[2Fe-2S] cluster</name>
        <dbReference type="ChEBI" id="CHEBI:190135"/>
    </cofactor>
    <text evidence="16">Binds 1 [2Fe-2S] cluster. The cluster is coordinated with 3 cysteines and 1 arginine.</text>
</comment>
<comment type="subunit">
    <text evidence="3 16">Homodimer.</text>
</comment>
<dbReference type="EMBL" id="AFVQ02000198">
    <property type="protein sequence ID" value="KLI01495.1"/>
    <property type="molecule type" value="Genomic_DNA"/>
</dbReference>
<dbReference type="SMART" id="SM00729">
    <property type="entry name" value="Elp3"/>
    <property type="match status" value="1"/>
</dbReference>
<dbReference type="PIRSF" id="PIRSF001619">
    <property type="entry name" value="Biotin_synth"/>
    <property type="match status" value="1"/>
</dbReference>
<proteinExistence type="inferred from homology"/>
<dbReference type="InterPro" id="IPR010722">
    <property type="entry name" value="BATS_dom"/>
</dbReference>
<feature type="domain" description="Radical SAM core" evidence="18">
    <location>
        <begin position="45"/>
        <end position="272"/>
    </location>
</feature>
<keyword evidence="7 16" id="KW-0949">S-adenosyl-L-methionine</keyword>
<dbReference type="SMART" id="SM00876">
    <property type="entry name" value="BATS"/>
    <property type="match status" value="1"/>
</dbReference>
<gene>
    <name evidence="16" type="primary">bioB</name>
    <name evidence="19" type="ORF">SINU_13175</name>
</gene>
<dbReference type="PROSITE" id="PS51918">
    <property type="entry name" value="RADICAL_SAM"/>
    <property type="match status" value="1"/>
</dbReference>
<keyword evidence="8 16" id="KW-0001">2Fe-2S</keyword>
<evidence type="ECO:0000256" key="14">
    <source>
        <dbReference type="ARBA" id="ARBA00057568"/>
    </source>
</evidence>
<dbReference type="EC" id="2.8.1.6" evidence="4 16"/>
<organism evidence="19 20">
    <name type="scientific">Sporolactobacillus inulinus CASD</name>
    <dbReference type="NCBI Taxonomy" id="1069536"/>
    <lineage>
        <taxon>Bacteria</taxon>
        <taxon>Bacillati</taxon>
        <taxon>Bacillota</taxon>
        <taxon>Bacilli</taxon>
        <taxon>Bacillales</taxon>
        <taxon>Sporolactobacillaceae</taxon>
        <taxon>Sporolactobacillus</taxon>
    </lineage>
</organism>
<feature type="binding site" evidence="16 17">
    <location>
        <position position="140"/>
    </location>
    <ligand>
        <name>[2Fe-2S] cluster</name>
        <dbReference type="ChEBI" id="CHEBI:190135"/>
    </ligand>
</feature>
<evidence type="ECO:0000256" key="6">
    <source>
        <dbReference type="ARBA" id="ARBA00022679"/>
    </source>
</evidence>
<keyword evidence="20" id="KW-1185">Reference proteome</keyword>
<dbReference type="SFLD" id="SFLDG01060">
    <property type="entry name" value="BATS_domain_containing"/>
    <property type="match status" value="1"/>
</dbReference>
<reference evidence="19 20" key="1">
    <citation type="journal article" date="2011" name="J. Bacteriol.">
        <title>Draft genome sequence of Sporolactobacillus inulinus strain CASD, an efficient D-lactic acid-producing bacterium with high-concentration lactate tolerance capability.</title>
        <authorList>
            <person name="Yu B."/>
            <person name="Su F."/>
            <person name="Wang L."/>
            <person name="Xu K."/>
            <person name="Zhao B."/>
            <person name="Xu P."/>
        </authorList>
    </citation>
    <scope>NUCLEOTIDE SEQUENCE [LARGE SCALE GENOMIC DNA]</scope>
    <source>
        <strain evidence="19 20">CASD</strain>
    </source>
</reference>
<evidence type="ECO:0000259" key="18">
    <source>
        <dbReference type="PROSITE" id="PS51918"/>
    </source>
</evidence>
<evidence type="ECO:0000256" key="10">
    <source>
        <dbReference type="ARBA" id="ARBA00022756"/>
    </source>
</evidence>
<dbReference type="RefSeq" id="WP_010026455.1">
    <property type="nucleotide sequence ID" value="NZ_AFVQ02000198.1"/>
</dbReference>
<evidence type="ECO:0000256" key="7">
    <source>
        <dbReference type="ARBA" id="ARBA00022691"/>
    </source>
</evidence>
<dbReference type="InterPro" id="IPR024177">
    <property type="entry name" value="Biotin_synthase"/>
</dbReference>
<keyword evidence="9 16" id="KW-0479">Metal-binding</keyword>
<dbReference type="PANTHER" id="PTHR22976:SF2">
    <property type="entry name" value="BIOTIN SYNTHASE, MITOCHONDRIAL"/>
    <property type="match status" value="1"/>
</dbReference>
<dbReference type="InterPro" id="IPR058240">
    <property type="entry name" value="rSAM_sf"/>
</dbReference>
<dbReference type="InterPro" id="IPR007197">
    <property type="entry name" value="rSAM"/>
</dbReference>
<evidence type="ECO:0000256" key="15">
    <source>
        <dbReference type="ARBA" id="ARBA00070199"/>
    </source>
</evidence>
<evidence type="ECO:0000313" key="20">
    <source>
        <dbReference type="Proteomes" id="UP000035553"/>
    </source>
</evidence>
<dbReference type="GO" id="GO:0004076">
    <property type="term" value="F:biotin synthase activity"/>
    <property type="evidence" value="ECO:0007669"/>
    <property type="project" value="UniProtKB-UniRule"/>
</dbReference>
<evidence type="ECO:0000256" key="1">
    <source>
        <dbReference type="ARBA" id="ARBA00004942"/>
    </source>
</evidence>
<keyword evidence="6 16" id="KW-0808">Transferase</keyword>
<evidence type="ECO:0000256" key="2">
    <source>
        <dbReference type="ARBA" id="ARBA00010765"/>
    </source>
</evidence>
<keyword evidence="11 16" id="KW-0408">Iron</keyword>
<keyword evidence="5 16" id="KW-0004">4Fe-4S</keyword>
<feature type="binding site" evidence="16 17">
    <location>
        <position position="108"/>
    </location>
    <ligand>
        <name>[2Fe-2S] cluster</name>
        <dbReference type="ChEBI" id="CHEBI:190135"/>
    </ligand>
</feature>
<keyword evidence="12 16" id="KW-0411">Iron-sulfur</keyword>
<feature type="binding site" evidence="16 17">
    <location>
        <position position="270"/>
    </location>
    <ligand>
        <name>[2Fe-2S] cluster</name>
        <dbReference type="ChEBI" id="CHEBI:190135"/>
    </ligand>
</feature>
<keyword evidence="10 16" id="KW-0093">Biotin biosynthesis</keyword>
<dbReference type="Gene3D" id="3.20.20.70">
    <property type="entry name" value="Aldolase class I"/>
    <property type="match status" value="1"/>
</dbReference>
<dbReference type="HAMAP" id="MF_01694">
    <property type="entry name" value="BioB"/>
    <property type="match status" value="1"/>
</dbReference>
<evidence type="ECO:0000256" key="11">
    <source>
        <dbReference type="ARBA" id="ARBA00023004"/>
    </source>
</evidence>
<dbReference type="InterPro" id="IPR013785">
    <property type="entry name" value="Aldolase_TIM"/>
</dbReference>
<dbReference type="InterPro" id="IPR006638">
    <property type="entry name" value="Elp3/MiaA/NifB-like_rSAM"/>
</dbReference>
<feature type="binding site" evidence="16 17">
    <location>
        <position position="68"/>
    </location>
    <ligand>
        <name>[4Fe-4S] cluster</name>
        <dbReference type="ChEBI" id="CHEBI:49883"/>
        <note>4Fe-4S-S-AdoMet</note>
    </ligand>
</feature>
<comment type="pathway">
    <text evidence="1 16">Cofactor biosynthesis; biotin biosynthesis; biotin from 7,8-diaminononanoate: step 2/2.</text>
</comment>
<dbReference type="Pfam" id="PF06968">
    <property type="entry name" value="BATS"/>
    <property type="match status" value="1"/>
</dbReference>
<dbReference type="FunFam" id="3.20.20.70:FF:000026">
    <property type="entry name" value="Biotin synthase"/>
    <property type="match status" value="1"/>
</dbReference>
<dbReference type="GO" id="GO:0051537">
    <property type="term" value="F:2 iron, 2 sulfur cluster binding"/>
    <property type="evidence" value="ECO:0007669"/>
    <property type="project" value="UniProtKB-KW"/>
</dbReference>
<comment type="cofactor">
    <cofactor evidence="17">
        <name>[2Fe-2S] cluster</name>
        <dbReference type="ChEBI" id="CHEBI:190135"/>
    </cofactor>
    <text evidence="17">Binds 1 [2Fe-2S] cluster. The cluster is coordinated with 3 cysteines and 1 arginine.</text>
</comment>
<dbReference type="InterPro" id="IPR002684">
    <property type="entry name" value="Biotin_synth/BioAB"/>
</dbReference>
<evidence type="ECO:0000256" key="4">
    <source>
        <dbReference type="ARBA" id="ARBA00012236"/>
    </source>
</evidence>
<dbReference type="Pfam" id="PF04055">
    <property type="entry name" value="Radical_SAM"/>
    <property type="match status" value="1"/>
</dbReference>
<dbReference type="NCBIfam" id="TIGR00433">
    <property type="entry name" value="bioB"/>
    <property type="match status" value="1"/>
</dbReference>
<sequence>MKWYHLAQRVLDGYACTRSDAQKMLRVADDETLDLVCGAYQLRKHYYGTAMKLNLIINAKSGRCAENCAYCSQSIYAETSIDAYPLVSEDVIVQGARQAYEHQIGTYCIVMSGRKAAPRELRAVCSAVKKIKKEMPIKICACLGLINEEQAKALKAAGVDRFNHNLNTSASHYDQIATTHHYQDRVATIEAVKNAKISPCSGVICGMGETDEEIIDMAFALKELDADSIPINFLNPIPGTKLENMHELNPNRCLKILAVFRFINPTKEIRIAGGREVNLRSSQNLGIYIANSIFIGDYLTTKGQDTTKDYQMIEDLGFSIETKAVETKI</sequence>
<feature type="binding site" evidence="16 17">
    <location>
        <position position="200"/>
    </location>
    <ligand>
        <name>[2Fe-2S] cluster</name>
        <dbReference type="ChEBI" id="CHEBI:190135"/>
    </ligand>
</feature>
<dbReference type="SFLD" id="SFLDS00029">
    <property type="entry name" value="Radical_SAM"/>
    <property type="match status" value="1"/>
</dbReference>
<evidence type="ECO:0000256" key="5">
    <source>
        <dbReference type="ARBA" id="ARBA00022485"/>
    </source>
</evidence>
<feature type="binding site" evidence="16 17">
    <location>
        <position position="71"/>
    </location>
    <ligand>
        <name>[4Fe-4S] cluster</name>
        <dbReference type="ChEBI" id="CHEBI:49883"/>
        <note>4Fe-4S-S-AdoMet</note>
    </ligand>
</feature>
<evidence type="ECO:0000256" key="3">
    <source>
        <dbReference type="ARBA" id="ARBA00011738"/>
    </source>
</evidence>
<evidence type="ECO:0000256" key="16">
    <source>
        <dbReference type="HAMAP-Rule" id="MF_01694"/>
    </source>
</evidence>
<dbReference type="OrthoDB" id="9786826at2"/>
<evidence type="ECO:0000256" key="9">
    <source>
        <dbReference type="ARBA" id="ARBA00022723"/>
    </source>
</evidence>
<evidence type="ECO:0000313" key="19">
    <source>
        <dbReference type="EMBL" id="KLI01495.1"/>
    </source>
</evidence>
<name>A0A0U1QL01_9BACL</name>